<dbReference type="Proteomes" id="UP000680866">
    <property type="component" value="Chromosome"/>
</dbReference>
<sequence>MKLDRLPDAAVGTVGDAAGAVVDPRAGLGRIRAAMSSRALIGVAAALVAGYLVGRLRRHA</sequence>
<reference evidence="2" key="1">
    <citation type="submission" date="2020-08" db="EMBL/GenBank/DDBJ databases">
        <title>Whole genome shotgun sequence of Polymorphospora rubra NBRC 101157.</title>
        <authorList>
            <person name="Komaki H."/>
            <person name="Tamura T."/>
        </authorList>
    </citation>
    <scope>NUCLEOTIDE SEQUENCE</scope>
    <source>
        <strain evidence="2">NBRC 101157</strain>
    </source>
</reference>
<keyword evidence="3" id="KW-1185">Reference proteome</keyword>
<name>A0A810N3W5_9ACTN</name>
<keyword evidence="1" id="KW-0812">Transmembrane</keyword>
<keyword evidence="1" id="KW-0472">Membrane</keyword>
<organism evidence="2 3">
    <name type="scientific">Polymorphospora rubra</name>
    <dbReference type="NCBI Taxonomy" id="338584"/>
    <lineage>
        <taxon>Bacteria</taxon>
        <taxon>Bacillati</taxon>
        <taxon>Actinomycetota</taxon>
        <taxon>Actinomycetes</taxon>
        <taxon>Micromonosporales</taxon>
        <taxon>Micromonosporaceae</taxon>
        <taxon>Polymorphospora</taxon>
    </lineage>
</organism>
<dbReference type="AlphaFoldDB" id="A0A810N3W5"/>
<dbReference type="KEGG" id="pry:Prubr_54220"/>
<accession>A0A810N3W5</accession>
<evidence type="ECO:0000313" key="3">
    <source>
        <dbReference type="Proteomes" id="UP000680866"/>
    </source>
</evidence>
<gene>
    <name evidence="2" type="ORF">Prubr_54220</name>
</gene>
<protein>
    <submittedName>
        <fullName evidence="2">Uncharacterized protein</fullName>
    </submittedName>
</protein>
<dbReference type="RefSeq" id="WP_212817647.1">
    <property type="nucleotide sequence ID" value="NZ_AP023359.1"/>
</dbReference>
<evidence type="ECO:0000313" key="2">
    <source>
        <dbReference type="EMBL" id="BCJ68401.1"/>
    </source>
</evidence>
<dbReference type="EMBL" id="AP023359">
    <property type="protein sequence ID" value="BCJ68401.1"/>
    <property type="molecule type" value="Genomic_DNA"/>
</dbReference>
<feature type="transmembrane region" description="Helical" evidence="1">
    <location>
        <begin position="35"/>
        <end position="54"/>
    </location>
</feature>
<keyword evidence="1" id="KW-1133">Transmembrane helix</keyword>
<proteinExistence type="predicted"/>
<evidence type="ECO:0000256" key="1">
    <source>
        <dbReference type="SAM" id="Phobius"/>
    </source>
</evidence>